<dbReference type="AlphaFoldDB" id="A0A1G2RPD1"/>
<dbReference type="EMBL" id="MHUH01000005">
    <property type="protein sequence ID" value="OHA74112.1"/>
    <property type="molecule type" value="Genomic_DNA"/>
</dbReference>
<accession>A0A1G2RPD1</accession>
<gene>
    <name evidence="2" type="ORF">A2940_00465</name>
</gene>
<dbReference type="Proteomes" id="UP000178421">
    <property type="component" value="Unassembled WGS sequence"/>
</dbReference>
<feature type="region of interest" description="Disordered" evidence="1">
    <location>
        <begin position="104"/>
        <end position="130"/>
    </location>
</feature>
<evidence type="ECO:0000313" key="3">
    <source>
        <dbReference type="Proteomes" id="UP000178421"/>
    </source>
</evidence>
<organism evidence="2 3">
    <name type="scientific">Candidatus Wildermuthbacteria bacterium RIFCSPLOWO2_01_FULL_48_29</name>
    <dbReference type="NCBI Taxonomy" id="1802462"/>
    <lineage>
        <taxon>Bacteria</taxon>
        <taxon>Candidatus Wildermuthiibacteriota</taxon>
    </lineage>
</organism>
<reference evidence="2 3" key="1">
    <citation type="journal article" date="2016" name="Nat. Commun.">
        <title>Thousands of microbial genomes shed light on interconnected biogeochemical processes in an aquifer system.</title>
        <authorList>
            <person name="Anantharaman K."/>
            <person name="Brown C.T."/>
            <person name="Hug L.A."/>
            <person name="Sharon I."/>
            <person name="Castelle C.J."/>
            <person name="Probst A.J."/>
            <person name="Thomas B.C."/>
            <person name="Singh A."/>
            <person name="Wilkins M.J."/>
            <person name="Karaoz U."/>
            <person name="Brodie E.L."/>
            <person name="Williams K.H."/>
            <person name="Hubbard S.S."/>
            <person name="Banfield J.F."/>
        </authorList>
    </citation>
    <scope>NUCLEOTIDE SEQUENCE [LARGE SCALE GENOMIC DNA]</scope>
</reference>
<name>A0A1G2RPD1_9BACT</name>
<evidence type="ECO:0000256" key="1">
    <source>
        <dbReference type="SAM" id="MobiDB-lite"/>
    </source>
</evidence>
<sequence length="130" mass="14162">MALESVLSPSEVMAGGEGKMLSPAVPSKELCLKIGSALIQAREIGGAVDIVLSETECWALRERVNIFMSIGQRHDVGLTIKLKLYQLLLAYAFAREAGEFETADHEERSARAVREGLEGRAREQGTKDTS</sequence>
<proteinExistence type="predicted"/>
<evidence type="ECO:0000313" key="2">
    <source>
        <dbReference type="EMBL" id="OHA74112.1"/>
    </source>
</evidence>
<comment type="caution">
    <text evidence="2">The sequence shown here is derived from an EMBL/GenBank/DDBJ whole genome shotgun (WGS) entry which is preliminary data.</text>
</comment>
<protein>
    <submittedName>
        <fullName evidence="2">Uncharacterized protein</fullName>
    </submittedName>
</protein>